<comment type="caution">
    <text evidence="1">The sequence shown here is derived from an EMBL/GenBank/DDBJ whole genome shotgun (WGS) entry which is preliminary data.</text>
</comment>
<dbReference type="EMBL" id="JAMGBE010000003">
    <property type="protein sequence ID" value="MCL6730105.1"/>
    <property type="molecule type" value="Genomic_DNA"/>
</dbReference>
<evidence type="ECO:0000313" key="2">
    <source>
        <dbReference type="Proteomes" id="UP001165342"/>
    </source>
</evidence>
<accession>A0ABT0S2K8</accession>
<gene>
    <name evidence="1" type="ORF">LZ538_08580</name>
</gene>
<sequence length="61" mass="6826">MREHAAAIRTRAELARRLAGEIKEPRASAALREIADGLDADADMLERNVIQIKDAARRNEE</sequence>
<reference evidence="1" key="1">
    <citation type="submission" date="2022-05" db="EMBL/GenBank/DDBJ databases">
        <authorList>
            <person name="Jo J.-H."/>
            <person name="Im W.-T."/>
        </authorList>
    </citation>
    <scope>NUCLEOTIDE SEQUENCE</scope>
    <source>
        <strain evidence="1">SE220</strain>
    </source>
</reference>
<protein>
    <submittedName>
        <fullName evidence="1">Uncharacterized protein</fullName>
    </submittedName>
</protein>
<keyword evidence="2" id="KW-1185">Reference proteome</keyword>
<dbReference type="RefSeq" id="WP_249831609.1">
    <property type="nucleotide sequence ID" value="NZ_JAMGBE010000003.1"/>
</dbReference>
<proteinExistence type="predicted"/>
<dbReference type="Proteomes" id="UP001165342">
    <property type="component" value="Unassembled WGS sequence"/>
</dbReference>
<name>A0ABT0S2K8_9SPHN</name>
<organism evidence="1 2">
    <name type="scientific">Sphingomonas hankyongi</name>
    <dbReference type="NCBI Taxonomy" id="2908209"/>
    <lineage>
        <taxon>Bacteria</taxon>
        <taxon>Pseudomonadati</taxon>
        <taxon>Pseudomonadota</taxon>
        <taxon>Alphaproteobacteria</taxon>
        <taxon>Sphingomonadales</taxon>
        <taxon>Sphingomonadaceae</taxon>
        <taxon>Sphingomonas</taxon>
    </lineage>
</organism>
<evidence type="ECO:0000313" key="1">
    <source>
        <dbReference type="EMBL" id="MCL6730105.1"/>
    </source>
</evidence>